<dbReference type="GO" id="GO:0015344">
    <property type="term" value="F:siderophore uptake transmembrane transporter activity"/>
    <property type="evidence" value="ECO:0007669"/>
    <property type="project" value="TreeGrafter"/>
</dbReference>
<organism evidence="11 12">
    <name type="scientific">Arenibacter palladensis</name>
    <dbReference type="NCBI Taxonomy" id="237373"/>
    <lineage>
        <taxon>Bacteria</taxon>
        <taxon>Pseudomonadati</taxon>
        <taxon>Bacteroidota</taxon>
        <taxon>Flavobacteriia</taxon>
        <taxon>Flavobacteriales</taxon>
        <taxon>Flavobacteriaceae</taxon>
        <taxon>Arenibacter</taxon>
    </lineage>
</organism>
<keyword evidence="3 8" id="KW-1134">Transmembrane beta strand</keyword>
<dbReference type="AlphaFoldDB" id="A0A1M5EBT5"/>
<feature type="chain" id="PRO_5012770461" evidence="9">
    <location>
        <begin position="29"/>
        <end position="1058"/>
    </location>
</feature>
<sequence>MKNKFKLNAMSWLLLLGIVLFTPGSANAQDLDITGTVSDENNSPLPGVTVLIKDTSTGTTTDFDGQYTIKASPNDVLSFSYLGYITQEIPVGSKTSINLSLEPDTQALDEVVVTALGISRDKQTLGYAVQELGGDKLTTTPEANVINSLSGKIAGIQVTNGGSTVGSSSRIVIRGNSSFSGNQPLFIVDGTPIDNSSPNLAGAGGVDWGNTASDIDPNNIESVSVLKGANASALYGSRAANGVIIITTKKGGKDGKSLGVNFSSSVVLDKASYFPNLQNEYGGGRDGSEFIYNRYNTTNNTNLSYNEYAKQFAYNYVNGNGAGINDSYPTNWGPRLDAGLLLDQWSTGPNSPWISRPNNIKEWFDTGVTIQNNVSVTANGEKSSGRISYTNIDTDGMIDNTGQKENVLSTNVNLTPSDKLTASVNFTYVKKESDNLPANGYRWADIFAWLQRDFPTQYAKDLFYEKGNDDYMFNADNPFYGLRNTNAFDRERIYGNVALTYKINDWLTANGQVGIDFYNEIRKSITQAGTTRNKRLGLGGQFSETHINKKEVNTDVTLNFDKTFSDFRVDGLIGANKRTNLYNSISLSASDLTVPDLYTISNVKGTPGTGMYESKYETNSAYFALNGSYKKVLYLGITGRNDWSSTLPQESWSYFYPSVSAGFDVTQALSLKSDVLSYAKLRGGWAKVGGDTDPYQINTTYSAGTFNGVSVFTPSRTLPPTALKPEETTSYEVGADIRFWKNRIALDFTYYAQTTVNQILSVTTSTTTGYNGMLLNAGEIENKGVELMLSADILQNPSGLNWDIVVNWAKNKSMVNSLYGNLESYQISGGFGGVKTLGIPGEEWGVLWGLPFVRDDNGKIVVNANGIPTTTNAAVKLGNVTPDWTGGVTNTFSYKGVSLSFLVDAQIGGDMFSTTAWHSYPTGAYENTVKNNVRETGLIVDGVFEDGTPNNIRVSAQDYFNGSWVWNNHEYSILDATYVKLRELAIGYNFNVSKINSISKLNLSLVGRNLAILYRDKDTKDYGIDPEVGFGGGEAGIGYENFQIPTARSYGFKLTASF</sequence>
<evidence type="ECO:0000256" key="4">
    <source>
        <dbReference type="ARBA" id="ARBA00022692"/>
    </source>
</evidence>
<dbReference type="NCBIfam" id="TIGR04056">
    <property type="entry name" value="OMP_RagA_SusC"/>
    <property type="match status" value="1"/>
</dbReference>
<dbReference type="Pfam" id="PF13715">
    <property type="entry name" value="CarbopepD_reg_2"/>
    <property type="match status" value="1"/>
</dbReference>
<dbReference type="InterPro" id="IPR036942">
    <property type="entry name" value="Beta-barrel_TonB_sf"/>
</dbReference>
<keyword evidence="2 8" id="KW-0813">Transport</keyword>
<dbReference type="PROSITE" id="PS52016">
    <property type="entry name" value="TONB_DEPENDENT_REC_3"/>
    <property type="match status" value="1"/>
</dbReference>
<dbReference type="GO" id="GO:0044718">
    <property type="term" value="P:siderophore transmembrane transport"/>
    <property type="evidence" value="ECO:0007669"/>
    <property type="project" value="TreeGrafter"/>
</dbReference>
<reference evidence="12" key="1">
    <citation type="submission" date="2016-11" db="EMBL/GenBank/DDBJ databases">
        <authorList>
            <person name="Varghese N."/>
            <person name="Submissions S."/>
        </authorList>
    </citation>
    <scope>NUCLEOTIDE SEQUENCE [LARGE SCALE GENOMIC DNA]</scope>
    <source>
        <strain evidence="12">DSM 17539</strain>
    </source>
</reference>
<gene>
    <name evidence="11" type="ORF">SAMN03080594_10769</name>
</gene>
<evidence type="ECO:0000256" key="5">
    <source>
        <dbReference type="ARBA" id="ARBA00022729"/>
    </source>
</evidence>
<feature type="signal peptide" evidence="9">
    <location>
        <begin position="1"/>
        <end position="28"/>
    </location>
</feature>
<evidence type="ECO:0000256" key="8">
    <source>
        <dbReference type="PROSITE-ProRule" id="PRU01360"/>
    </source>
</evidence>
<dbReference type="InterPro" id="IPR039426">
    <property type="entry name" value="TonB-dep_rcpt-like"/>
</dbReference>
<keyword evidence="5 9" id="KW-0732">Signal</keyword>
<dbReference type="Pfam" id="PF07715">
    <property type="entry name" value="Plug"/>
    <property type="match status" value="1"/>
</dbReference>
<proteinExistence type="inferred from homology"/>
<dbReference type="Gene3D" id="2.170.130.10">
    <property type="entry name" value="TonB-dependent receptor, plug domain"/>
    <property type="match status" value="1"/>
</dbReference>
<dbReference type="InterPro" id="IPR037066">
    <property type="entry name" value="Plug_dom_sf"/>
</dbReference>
<keyword evidence="4 8" id="KW-0812">Transmembrane</keyword>
<evidence type="ECO:0000256" key="7">
    <source>
        <dbReference type="ARBA" id="ARBA00023237"/>
    </source>
</evidence>
<accession>A0A1M5EBT5</accession>
<dbReference type="NCBIfam" id="TIGR04057">
    <property type="entry name" value="SusC_RagA_signa"/>
    <property type="match status" value="1"/>
</dbReference>
<dbReference type="OrthoDB" id="9768177at2"/>
<dbReference type="InterPro" id="IPR023996">
    <property type="entry name" value="TonB-dep_OMP_SusC/RagA"/>
</dbReference>
<dbReference type="PANTHER" id="PTHR30069">
    <property type="entry name" value="TONB-DEPENDENT OUTER MEMBRANE RECEPTOR"/>
    <property type="match status" value="1"/>
</dbReference>
<dbReference type="Gene3D" id="2.60.40.1120">
    <property type="entry name" value="Carboxypeptidase-like, regulatory domain"/>
    <property type="match status" value="1"/>
</dbReference>
<dbReference type="GO" id="GO:0009279">
    <property type="term" value="C:cell outer membrane"/>
    <property type="evidence" value="ECO:0007669"/>
    <property type="project" value="UniProtKB-SubCell"/>
</dbReference>
<dbReference type="Proteomes" id="UP000184406">
    <property type="component" value="Unassembled WGS sequence"/>
</dbReference>
<evidence type="ECO:0000256" key="9">
    <source>
        <dbReference type="SAM" id="SignalP"/>
    </source>
</evidence>
<evidence type="ECO:0000256" key="1">
    <source>
        <dbReference type="ARBA" id="ARBA00004571"/>
    </source>
</evidence>
<dbReference type="PANTHER" id="PTHR30069:SF29">
    <property type="entry name" value="HEMOGLOBIN AND HEMOGLOBIN-HAPTOGLOBIN-BINDING PROTEIN 1-RELATED"/>
    <property type="match status" value="1"/>
</dbReference>
<dbReference type="InterPro" id="IPR008969">
    <property type="entry name" value="CarboxyPept-like_regulatory"/>
</dbReference>
<keyword evidence="6 8" id="KW-0472">Membrane</keyword>
<dbReference type="Gene3D" id="2.40.170.20">
    <property type="entry name" value="TonB-dependent receptor, beta-barrel domain"/>
    <property type="match status" value="1"/>
</dbReference>
<dbReference type="FunFam" id="2.60.40.1120:FF:000003">
    <property type="entry name" value="Outer membrane protein Omp121"/>
    <property type="match status" value="1"/>
</dbReference>
<dbReference type="SUPFAM" id="SSF49464">
    <property type="entry name" value="Carboxypeptidase regulatory domain-like"/>
    <property type="match status" value="1"/>
</dbReference>
<keyword evidence="7 8" id="KW-0998">Cell outer membrane</keyword>
<dbReference type="InterPro" id="IPR012910">
    <property type="entry name" value="Plug_dom"/>
</dbReference>
<name>A0A1M5EBT5_9FLAO</name>
<dbReference type="RefSeq" id="WP_072863866.1">
    <property type="nucleotide sequence ID" value="NZ_FQUX01000007.1"/>
</dbReference>
<dbReference type="SUPFAM" id="SSF56935">
    <property type="entry name" value="Porins"/>
    <property type="match status" value="1"/>
</dbReference>
<keyword evidence="12" id="KW-1185">Reference proteome</keyword>
<feature type="domain" description="TonB-dependent receptor plug" evidence="10">
    <location>
        <begin position="122"/>
        <end position="243"/>
    </location>
</feature>
<evidence type="ECO:0000256" key="2">
    <source>
        <dbReference type="ARBA" id="ARBA00022448"/>
    </source>
</evidence>
<evidence type="ECO:0000259" key="10">
    <source>
        <dbReference type="Pfam" id="PF07715"/>
    </source>
</evidence>
<comment type="similarity">
    <text evidence="8">Belongs to the TonB-dependent receptor family.</text>
</comment>
<evidence type="ECO:0000256" key="3">
    <source>
        <dbReference type="ARBA" id="ARBA00022452"/>
    </source>
</evidence>
<protein>
    <submittedName>
        <fullName evidence="11">TonB-linked outer membrane protein, SusC/RagA family</fullName>
    </submittedName>
</protein>
<comment type="subcellular location">
    <subcellularLocation>
        <location evidence="1 8">Cell outer membrane</location>
        <topology evidence="1 8">Multi-pass membrane protein</topology>
    </subcellularLocation>
</comment>
<evidence type="ECO:0000313" key="12">
    <source>
        <dbReference type="Proteomes" id="UP000184406"/>
    </source>
</evidence>
<evidence type="ECO:0000256" key="6">
    <source>
        <dbReference type="ARBA" id="ARBA00023136"/>
    </source>
</evidence>
<evidence type="ECO:0000313" key="11">
    <source>
        <dbReference type="EMBL" id="SHF76655.1"/>
    </source>
</evidence>
<dbReference type="InterPro" id="IPR023997">
    <property type="entry name" value="TonB-dep_OMP_SusC/RagA_CS"/>
</dbReference>
<dbReference type="EMBL" id="FQUX01000007">
    <property type="protein sequence ID" value="SHF76655.1"/>
    <property type="molecule type" value="Genomic_DNA"/>
</dbReference>